<evidence type="ECO:0000256" key="7">
    <source>
        <dbReference type="ARBA" id="ARBA00022779"/>
    </source>
</evidence>
<dbReference type="PIRSF" id="PIRSF003161">
    <property type="entry name" value="FliG"/>
    <property type="match status" value="1"/>
</dbReference>
<name>A0A6F8ZEC0_9FIRM</name>
<keyword evidence="13" id="KW-0969">Cilium</keyword>
<evidence type="ECO:0000256" key="2">
    <source>
        <dbReference type="ARBA" id="ARBA00004413"/>
    </source>
</evidence>
<dbReference type="InterPro" id="IPR032779">
    <property type="entry name" value="FliG_M"/>
</dbReference>
<dbReference type="FunFam" id="1.10.220.30:FF:000001">
    <property type="entry name" value="Flagellar motor switch protein FliG"/>
    <property type="match status" value="1"/>
</dbReference>
<dbReference type="PANTHER" id="PTHR30534">
    <property type="entry name" value="FLAGELLAR MOTOR SWITCH PROTEIN FLIG"/>
    <property type="match status" value="1"/>
</dbReference>
<dbReference type="PRINTS" id="PR00954">
    <property type="entry name" value="FLGMOTORFLIG"/>
</dbReference>
<evidence type="ECO:0000256" key="8">
    <source>
        <dbReference type="ARBA" id="ARBA00023136"/>
    </source>
</evidence>
<keyword evidence="6" id="KW-0145">Chemotaxis</keyword>
<keyword evidence="9" id="KW-0975">Bacterial flagellum</keyword>
<dbReference type="GO" id="GO:0005886">
    <property type="term" value="C:plasma membrane"/>
    <property type="evidence" value="ECO:0007669"/>
    <property type="project" value="UniProtKB-SubCell"/>
</dbReference>
<dbReference type="NCBIfam" id="TIGR00207">
    <property type="entry name" value="fliG"/>
    <property type="match status" value="1"/>
</dbReference>
<evidence type="ECO:0000313" key="14">
    <source>
        <dbReference type="Proteomes" id="UP000503399"/>
    </source>
</evidence>
<evidence type="ECO:0000256" key="1">
    <source>
        <dbReference type="ARBA" id="ARBA00004117"/>
    </source>
</evidence>
<evidence type="ECO:0000256" key="5">
    <source>
        <dbReference type="ARBA" id="ARBA00022475"/>
    </source>
</evidence>
<evidence type="ECO:0000313" key="13">
    <source>
        <dbReference type="EMBL" id="CAB1128010.1"/>
    </source>
</evidence>
<dbReference type="InterPro" id="IPR028263">
    <property type="entry name" value="FliG_N"/>
</dbReference>
<dbReference type="GO" id="GO:0003774">
    <property type="term" value="F:cytoskeletal motor activity"/>
    <property type="evidence" value="ECO:0007669"/>
    <property type="project" value="InterPro"/>
</dbReference>
<dbReference type="Pfam" id="PF14841">
    <property type="entry name" value="FliG_M"/>
    <property type="match status" value="1"/>
</dbReference>
<reference evidence="13 14" key="1">
    <citation type="submission" date="2020-02" db="EMBL/GenBank/DDBJ databases">
        <authorList>
            <person name="Hogendoorn C."/>
        </authorList>
    </citation>
    <scope>NUCLEOTIDE SEQUENCE [LARGE SCALE GENOMIC DNA]</scope>
    <source>
        <strain evidence="13">R501</strain>
    </source>
</reference>
<dbReference type="SUPFAM" id="SSF48029">
    <property type="entry name" value="FliG"/>
    <property type="match status" value="2"/>
</dbReference>
<sequence length="336" mass="37455">MVSGERLSGTRKAAILLMAVGPDVASQILRRLPREEVDAIMLEVANMKRVDPKLQDEVLLEFGQMQKAATEITEGGIEVAREILERAFDAPRASEILHRLTSFLQSRPLEVLRKTDPAQITQFLQGEHPQTVAVLLAHMDPVQASQVLSALPPEEQSDVARRIALLERVPPEVLHDLEDLLEKKFSNLAVSEMNAVGGLNAIVPILNNTDRSSERAILTRLGEVDPDLAEEIKSRMFVFENIVLLDDRAVQKVLRKVDNKTLAMALKGTPPDVADKIFRNLSQKAQELLKDDIEVLGPVRIRDVEKAQREIVGIIRALEDQGEIVISRGERDEFVS</sequence>
<feature type="domain" description="Flagellar motor switch protein FliG N-terminal" evidence="12">
    <location>
        <begin position="7"/>
        <end position="108"/>
    </location>
</feature>
<dbReference type="EMBL" id="LR778114">
    <property type="protein sequence ID" value="CAB1128010.1"/>
    <property type="molecule type" value="Genomic_DNA"/>
</dbReference>
<dbReference type="InterPro" id="IPR011002">
    <property type="entry name" value="FliG_a-hlx"/>
</dbReference>
<dbReference type="GO" id="GO:0071973">
    <property type="term" value="P:bacterial-type flagellum-dependent cell motility"/>
    <property type="evidence" value="ECO:0007669"/>
    <property type="project" value="InterPro"/>
</dbReference>
<dbReference type="Proteomes" id="UP000503399">
    <property type="component" value="Chromosome"/>
</dbReference>
<feature type="domain" description="Flagellar motor switch protein FliG C-terminal" evidence="10">
    <location>
        <begin position="220"/>
        <end position="326"/>
    </location>
</feature>
<dbReference type="InterPro" id="IPR023087">
    <property type="entry name" value="Flg_Motor_Flig_C"/>
</dbReference>
<keyword evidence="7" id="KW-0283">Flagellar rotation</keyword>
<evidence type="ECO:0000259" key="11">
    <source>
        <dbReference type="Pfam" id="PF14841"/>
    </source>
</evidence>
<dbReference type="GO" id="GO:0009425">
    <property type="term" value="C:bacterial-type flagellum basal body"/>
    <property type="evidence" value="ECO:0007669"/>
    <property type="project" value="UniProtKB-SubCell"/>
</dbReference>
<keyword evidence="13" id="KW-0966">Cell projection</keyword>
<dbReference type="Pfam" id="PF14842">
    <property type="entry name" value="FliG_N"/>
    <property type="match status" value="1"/>
</dbReference>
<dbReference type="PANTHER" id="PTHR30534:SF0">
    <property type="entry name" value="FLAGELLAR MOTOR SWITCH PROTEIN FLIG"/>
    <property type="match status" value="1"/>
</dbReference>
<comment type="similarity">
    <text evidence="3">Belongs to the FliG family.</text>
</comment>
<evidence type="ECO:0000256" key="6">
    <source>
        <dbReference type="ARBA" id="ARBA00022500"/>
    </source>
</evidence>
<evidence type="ECO:0000256" key="9">
    <source>
        <dbReference type="ARBA" id="ARBA00023143"/>
    </source>
</evidence>
<gene>
    <name evidence="13" type="primary">fliG</name>
    <name evidence="13" type="ORF">R50_0504</name>
</gene>
<accession>A0A6F8ZEC0</accession>
<dbReference type="KEGG" id="hfv:R50_0504"/>
<proteinExistence type="inferred from homology"/>
<dbReference type="Pfam" id="PF01706">
    <property type="entry name" value="FliG_C"/>
    <property type="match status" value="1"/>
</dbReference>
<organism evidence="13 14">
    <name type="scientific">Candidatus Hydrogenisulfobacillus filiaventi</name>
    <dbReference type="NCBI Taxonomy" id="2707344"/>
    <lineage>
        <taxon>Bacteria</taxon>
        <taxon>Bacillati</taxon>
        <taxon>Bacillota</taxon>
        <taxon>Clostridia</taxon>
        <taxon>Eubacteriales</taxon>
        <taxon>Clostridiales Family XVII. Incertae Sedis</taxon>
        <taxon>Candidatus Hydrogenisulfobacillus</taxon>
    </lineage>
</organism>
<protein>
    <recommendedName>
        <fullName evidence="4">Flagellar motor switch protein FliG</fullName>
    </recommendedName>
</protein>
<keyword evidence="14" id="KW-1185">Reference proteome</keyword>
<evidence type="ECO:0000256" key="4">
    <source>
        <dbReference type="ARBA" id="ARBA00021870"/>
    </source>
</evidence>
<keyword evidence="5" id="KW-1003">Cell membrane</keyword>
<dbReference type="InterPro" id="IPR000090">
    <property type="entry name" value="Flg_Motor_Flig"/>
</dbReference>
<comment type="subcellular location">
    <subcellularLocation>
        <location evidence="1">Bacterial flagellum basal body</location>
    </subcellularLocation>
    <subcellularLocation>
        <location evidence="2">Cell membrane</location>
        <topology evidence="2">Peripheral membrane protein</topology>
        <orientation evidence="2">Cytoplasmic side</orientation>
    </subcellularLocation>
</comment>
<dbReference type="GO" id="GO:0006935">
    <property type="term" value="P:chemotaxis"/>
    <property type="evidence" value="ECO:0007669"/>
    <property type="project" value="UniProtKB-KW"/>
</dbReference>
<feature type="domain" description="Flagellar motor switch protein FliG middle" evidence="11">
    <location>
        <begin position="117"/>
        <end position="189"/>
    </location>
</feature>
<dbReference type="AlphaFoldDB" id="A0A6F8ZEC0"/>
<evidence type="ECO:0000259" key="10">
    <source>
        <dbReference type="Pfam" id="PF01706"/>
    </source>
</evidence>
<dbReference type="Gene3D" id="1.10.220.30">
    <property type="match status" value="3"/>
</dbReference>
<keyword evidence="8" id="KW-0472">Membrane</keyword>
<keyword evidence="13" id="KW-0282">Flagellum</keyword>
<evidence type="ECO:0000256" key="3">
    <source>
        <dbReference type="ARBA" id="ARBA00010299"/>
    </source>
</evidence>
<evidence type="ECO:0000259" key="12">
    <source>
        <dbReference type="Pfam" id="PF14842"/>
    </source>
</evidence>